<evidence type="ECO:0000256" key="1">
    <source>
        <dbReference type="SAM" id="MobiDB-lite"/>
    </source>
</evidence>
<sequence>MDRDALRTEFAALVKPFEQSRNLAISTPQVDIVDIIRHFRTAHVPNMPKLADQAEELVVCYSRVLSSLIEERDAVYNISINKVTSQETTSAQESTNVDAQQNTPTNAQNAAPVKDQASESRDDRSYDQKSDDEDSEPGSTQSSEPSKSGDSH</sequence>
<dbReference type="EMBL" id="KZ107987">
    <property type="protein sequence ID" value="OSS43182.1"/>
    <property type="molecule type" value="Genomic_DNA"/>
</dbReference>
<feature type="non-terminal residue" evidence="2">
    <location>
        <position position="152"/>
    </location>
</feature>
<feature type="compositionally biased region" description="Polar residues" evidence="1">
    <location>
        <begin position="137"/>
        <end position="146"/>
    </location>
</feature>
<dbReference type="Proteomes" id="UP000193240">
    <property type="component" value="Unassembled WGS sequence"/>
</dbReference>
<dbReference type="InParanoid" id="A0A1Y2LI49"/>
<feature type="compositionally biased region" description="Basic and acidic residues" evidence="1">
    <location>
        <begin position="116"/>
        <end position="129"/>
    </location>
</feature>
<evidence type="ECO:0000313" key="2">
    <source>
        <dbReference type="EMBL" id="OSS43182.1"/>
    </source>
</evidence>
<accession>A0A1Y2LI49</accession>
<dbReference type="AlphaFoldDB" id="A0A1Y2LI49"/>
<gene>
    <name evidence="2" type="ORF">B5807_12182</name>
</gene>
<feature type="compositionally biased region" description="Polar residues" evidence="1">
    <location>
        <begin position="96"/>
        <end position="109"/>
    </location>
</feature>
<keyword evidence="3" id="KW-1185">Reference proteome</keyword>
<proteinExistence type="predicted"/>
<protein>
    <submittedName>
        <fullName evidence="2">Uncharacterized protein</fullName>
    </submittedName>
</protein>
<reference evidence="2 3" key="1">
    <citation type="journal article" date="2017" name="Genome Announc.">
        <title>Genome sequence of the saprophytic ascomycete Epicoccum nigrum ICMP 19927 strain isolated from New Zealand.</title>
        <authorList>
            <person name="Fokin M."/>
            <person name="Fleetwood D."/>
            <person name="Weir B.S."/>
            <person name="Villas-Boas S.G."/>
        </authorList>
    </citation>
    <scope>NUCLEOTIDE SEQUENCE [LARGE SCALE GENOMIC DNA]</scope>
    <source>
        <strain evidence="2 3">ICMP 19927</strain>
    </source>
</reference>
<organism evidence="2 3">
    <name type="scientific">Epicoccum nigrum</name>
    <name type="common">Soil fungus</name>
    <name type="synonym">Epicoccum purpurascens</name>
    <dbReference type="NCBI Taxonomy" id="105696"/>
    <lineage>
        <taxon>Eukaryota</taxon>
        <taxon>Fungi</taxon>
        <taxon>Dikarya</taxon>
        <taxon>Ascomycota</taxon>
        <taxon>Pezizomycotina</taxon>
        <taxon>Dothideomycetes</taxon>
        <taxon>Pleosporomycetidae</taxon>
        <taxon>Pleosporales</taxon>
        <taxon>Pleosporineae</taxon>
        <taxon>Didymellaceae</taxon>
        <taxon>Epicoccum</taxon>
    </lineage>
</organism>
<evidence type="ECO:0000313" key="3">
    <source>
        <dbReference type="Proteomes" id="UP000193240"/>
    </source>
</evidence>
<feature type="compositionally biased region" description="Low complexity" evidence="1">
    <location>
        <begin position="85"/>
        <end position="95"/>
    </location>
</feature>
<feature type="region of interest" description="Disordered" evidence="1">
    <location>
        <begin position="85"/>
        <end position="152"/>
    </location>
</feature>
<name>A0A1Y2LI49_EPING</name>